<dbReference type="NCBIfam" id="TIGR02395">
    <property type="entry name" value="rpoN_sigma"/>
    <property type="match status" value="1"/>
</dbReference>
<keyword evidence="5" id="KW-0805">Transcription regulation</keyword>
<keyword evidence="7" id="KW-0238">DNA-binding</keyword>
<evidence type="ECO:0000259" key="9">
    <source>
        <dbReference type="Pfam" id="PF04552"/>
    </source>
</evidence>
<comment type="caution">
    <text evidence="11">The sequence shown here is derived from an EMBL/GenBank/DDBJ whole genome shotgun (WGS) entry which is preliminary data.</text>
</comment>
<dbReference type="InterPro" id="IPR038709">
    <property type="entry name" value="RpoN_core-bd_sf"/>
</dbReference>
<keyword evidence="6" id="KW-0731">Sigma factor</keyword>
<dbReference type="GO" id="GO:0016779">
    <property type="term" value="F:nucleotidyltransferase activity"/>
    <property type="evidence" value="ECO:0007669"/>
    <property type="project" value="UniProtKB-KW"/>
</dbReference>
<keyword evidence="12" id="KW-1185">Reference proteome</keyword>
<evidence type="ECO:0000256" key="7">
    <source>
        <dbReference type="ARBA" id="ARBA00023125"/>
    </source>
</evidence>
<dbReference type="PROSITE" id="PS50044">
    <property type="entry name" value="SIGMA54_3"/>
    <property type="match status" value="1"/>
</dbReference>
<evidence type="ECO:0000313" key="12">
    <source>
        <dbReference type="Proteomes" id="UP000295658"/>
    </source>
</evidence>
<dbReference type="GO" id="GO:0000428">
    <property type="term" value="C:DNA-directed RNA polymerase complex"/>
    <property type="evidence" value="ECO:0007669"/>
    <property type="project" value="UniProtKB-KW"/>
</dbReference>
<dbReference type="Proteomes" id="UP000295658">
    <property type="component" value="Unassembled WGS sequence"/>
</dbReference>
<dbReference type="Pfam" id="PF00309">
    <property type="entry name" value="Sigma54_AID"/>
    <property type="match status" value="1"/>
</dbReference>
<reference evidence="11 12" key="1">
    <citation type="submission" date="2019-03" db="EMBL/GenBank/DDBJ databases">
        <title>Genomic Encyclopedia of Type Strains, Phase IV (KMG-IV): sequencing the most valuable type-strain genomes for metagenomic binning, comparative biology and taxonomic classification.</title>
        <authorList>
            <person name="Goeker M."/>
        </authorList>
    </citation>
    <scope>NUCLEOTIDE SEQUENCE [LARGE SCALE GENOMIC DNA]</scope>
    <source>
        <strain evidence="11 12">DSM 24979</strain>
    </source>
</reference>
<dbReference type="InterPro" id="IPR007634">
    <property type="entry name" value="RNA_pol_sigma_54_DNA-bd"/>
</dbReference>
<feature type="domain" description="RNA polymerase sigma factor 54 DNA-binding" evidence="9">
    <location>
        <begin position="270"/>
        <end position="429"/>
    </location>
</feature>
<dbReference type="PANTHER" id="PTHR32248">
    <property type="entry name" value="RNA POLYMERASE SIGMA-54 FACTOR"/>
    <property type="match status" value="1"/>
</dbReference>
<feature type="domain" description="RNA polymerase sigma factor 54 core-binding" evidence="10">
    <location>
        <begin position="69"/>
        <end position="256"/>
    </location>
</feature>
<dbReference type="AlphaFoldDB" id="A0A4R1QBT4"/>
<keyword evidence="3" id="KW-0808">Transferase</keyword>
<dbReference type="InterPro" id="IPR000394">
    <property type="entry name" value="RNA_pol_sigma_54"/>
</dbReference>
<sequence>MEARLVQQQEVKLALTKELTQAIELLQYSMLELQTFLHEQALENPFIELKEKPFFSHHPRESAKKLGGIENVSAFKKTLAEHLLSQLIGMKLSSEERRVLDYLIASLDENGYLHASCQEVADRLHVRMPIVERALALLQSLEPAGVGAQNLRQCLYLQLIRLRERNELAETIVTHYFDSFIQKDWKLIAKQLHVDLHQIQQAWDLIRTLHPKPGSLYNDHEMNYIVPDVIVTCHEGSWNVVMNDDIVPELVWNESYEKKITRFCDEQTTKYVKEKHHQFQWIRRCLEQRKEMIKQVMLQLIEKQKDYFEKGPLYIKPLTMREIAEALNVHESTISRTVRNKYVQTPYGLVEMRQFFTSGVATSFEEDASQTKVKAIIQQLIAEEDALKPLSDQKIAQVLNERYNVQIARRTVAKYREQLNIPPAAKRKRYA</sequence>
<dbReference type="PROSITE" id="PS00718">
    <property type="entry name" value="SIGMA54_2"/>
    <property type="match status" value="1"/>
</dbReference>
<dbReference type="RefSeq" id="WP_132949077.1">
    <property type="nucleotide sequence ID" value="NZ_SLUL01000012.1"/>
</dbReference>
<dbReference type="Gene3D" id="1.10.10.1330">
    <property type="entry name" value="RNA polymerase sigma-54 factor, core-binding domain"/>
    <property type="match status" value="1"/>
</dbReference>
<evidence type="ECO:0000256" key="4">
    <source>
        <dbReference type="ARBA" id="ARBA00022695"/>
    </source>
</evidence>
<protein>
    <submittedName>
        <fullName evidence="11">RNA polymerase RpoN-/SigL-like sigma 54 subunit</fullName>
    </submittedName>
</protein>
<dbReference type="OrthoDB" id="9814402at2"/>
<dbReference type="PIRSF" id="PIRSF000774">
    <property type="entry name" value="RpoN"/>
    <property type="match status" value="1"/>
</dbReference>
<organism evidence="11 12">
    <name type="scientific">Thermolongibacillus altinsuensis</name>
    <dbReference type="NCBI Taxonomy" id="575256"/>
    <lineage>
        <taxon>Bacteria</taxon>
        <taxon>Bacillati</taxon>
        <taxon>Bacillota</taxon>
        <taxon>Bacilli</taxon>
        <taxon>Bacillales</taxon>
        <taxon>Anoxybacillaceae</taxon>
        <taxon>Thermolongibacillus</taxon>
    </lineage>
</organism>
<evidence type="ECO:0000256" key="5">
    <source>
        <dbReference type="ARBA" id="ARBA00023015"/>
    </source>
</evidence>
<evidence type="ECO:0000259" key="10">
    <source>
        <dbReference type="Pfam" id="PF04963"/>
    </source>
</evidence>
<evidence type="ECO:0000256" key="8">
    <source>
        <dbReference type="ARBA" id="ARBA00023163"/>
    </source>
</evidence>
<evidence type="ECO:0000256" key="2">
    <source>
        <dbReference type="ARBA" id="ARBA00022478"/>
    </source>
</evidence>
<dbReference type="PROSITE" id="PS00717">
    <property type="entry name" value="SIGMA54_1"/>
    <property type="match status" value="1"/>
</dbReference>
<keyword evidence="8" id="KW-0804">Transcription</keyword>
<evidence type="ECO:0000256" key="1">
    <source>
        <dbReference type="ARBA" id="ARBA00008798"/>
    </source>
</evidence>
<dbReference type="PANTHER" id="PTHR32248:SF4">
    <property type="entry name" value="RNA POLYMERASE SIGMA-54 FACTOR"/>
    <property type="match status" value="1"/>
</dbReference>
<evidence type="ECO:0000313" key="11">
    <source>
        <dbReference type="EMBL" id="TCL47390.1"/>
    </source>
</evidence>
<gene>
    <name evidence="11" type="ORF">EDD69_112102</name>
</gene>
<keyword evidence="4" id="KW-0548">Nucleotidyltransferase</keyword>
<keyword evidence="2" id="KW-0240">DNA-directed RNA polymerase</keyword>
<proteinExistence type="inferred from homology"/>
<dbReference type="GO" id="GO:0001216">
    <property type="term" value="F:DNA-binding transcription activator activity"/>
    <property type="evidence" value="ECO:0007669"/>
    <property type="project" value="InterPro"/>
</dbReference>
<evidence type="ECO:0000256" key="6">
    <source>
        <dbReference type="ARBA" id="ARBA00023082"/>
    </source>
</evidence>
<dbReference type="InterPro" id="IPR007046">
    <property type="entry name" value="RNA_pol_sigma_54_core-bd"/>
</dbReference>
<accession>A0A4R1QBT4</accession>
<dbReference type="EMBL" id="SLUL01000012">
    <property type="protein sequence ID" value="TCL47390.1"/>
    <property type="molecule type" value="Genomic_DNA"/>
</dbReference>
<comment type="similarity">
    <text evidence="1">Belongs to the sigma-54 factor family.</text>
</comment>
<dbReference type="GO" id="GO:0003677">
    <property type="term" value="F:DNA binding"/>
    <property type="evidence" value="ECO:0007669"/>
    <property type="project" value="UniProtKB-KW"/>
</dbReference>
<dbReference type="Pfam" id="PF04552">
    <property type="entry name" value="Sigma54_DBD"/>
    <property type="match status" value="1"/>
</dbReference>
<dbReference type="GO" id="GO:0006352">
    <property type="term" value="P:DNA-templated transcription initiation"/>
    <property type="evidence" value="ECO:0007669"/>
    <property type="project" value="InterPro"/>
</dbReference>
<dbReference type="GO" id="GO:0016987">
    <property type="term" value="F:sigma factor activity"/>
    <property type="evidence" value="ECO:0007669"/>
    <property type="project" value="UniProtKB-KW"/>
</dbReference>
<dbReference type="Pfam" id="PF04963">
    <property type="entry name" value="Sigma54_CBD"/>
    <property type="match status" value="1"/>
</dbReference>
<dbReference type="PRINTS" id="PR00045">
    <property type="entry name" value="SIGMA54FCT"/>
</dbReference>
<evidence type="ECO:0000256" key="3">
    <source>
        <dbReference type="ARBA" id="ARBA00022679"/>
    </source>
</evidence>
<dbReference type="Gene3D" id="1.10.10.60">
    <property type="entry name" value="Homeodomain-like"/>
    <property type="match status" value="1"/>
</dbReference>
<name>A0A4R1QBT4_9BACL</name>